<evidence type="ECO:0000256" key="2">
    <source>
        <dbReference type="ARBA" id="ARBA00008520"/>
    </source>
</evidence>
<evidence type="ECO:0000313" key="6">
    <source>
        <dbReference type="EMBL" id="RCK69537.1"/>
    </source>
</evidence>
<proteinExistence type="inferred from homology"/>
<dbReference type="PANTHER" id="PTHR43649:SF31">
    <property type="entry name" value="SN-GLYCEROL-3-PHOSPHATE-BINDING PERIPLASMIC PROTEIN UGPB"/>
    <property type="match status" value="1"/>
</dbReference>
<dbReference type="InterPro" id="IPR006311">
    <property type="entry name" value="TAT_signal"/>
</dbReference>
<dbReference type="EMBL" id="QOUI01000006">
    <property type="protein sequence ID" value="RCK69537.1"/>
    <property type="molecule type" value="Genomic_DNA"/>
</dbReference>
<dbReference type="CDD" id="cd13585">
    <property type="entry name" value="PBP2_TMBP_like"/>
    <property type="match status" value="1"/>
</dbReference>
<dbReference type="PANTHER" id="PTHR43649">
    <property type="entry name" value="ARABINOSE-BINDING PROTEIN-RELATED"/>
    <property type="match status" value="1"/>
</dbReference>
<comment type="subcellular location">
    <subcellularLocation>
        <location evidence="1">Cell envelope</location>
    </subcellularLocation>
</comment>
<reference evidence="6 7" key="1">
    <citation type="submission" date="2018-07" db="EMBL/GenBank/DDBJ databases">
        <title>Desertimonas flava gen. nov. sp. nov.</title>
        <authorList>
            <person name="Liu S."/>
        </authorList>
    </citation>
    <scope>NUCLEOTIDE SEQUENCE [LARGE SCALE GENOMIC DNA]</scope>
    <source>
        <strain evidence="6 7">16Sb5-5</strain>
    </source>
</reference>
<sequence>MTRRTLLGSALGLGAAAAAGCSPAAQQQPGGSGAQRTVTVRLWDEQVEAAYRSSFDAFTAANPDIAVRTTLVPFADYFTKLTADVQAGNADDLFWLNGSYIQPYIDNGLLMEIGADFEAQRPGWIEPAVQQYTRDGALWGVPQLTDGGIAMYYNAQLLEAAGVTPAELADLTWVPGGGEGDTFLPVMQRLTVDALGVRADEDGFDGDNPGTWGYSAAQDLQGIYYNFLGSAGGAFQDEQGRFVFDSPEGRDAFGYLVDLINTHRVSPDAANTNDNGDFTRDQFLQGKIAVFQSGIYNLKNVADGADFSWGIVPIPAGPRGRVSVVNNVVVCGNAAAEDADAVTRVLQWLGSPEGAAPIGASGAALPAVTEAQPAFEEYWSGQDVDPSQFAEQGRQPSIGAPTGERYGAALTAWKPFFNEMFLGRLPVEEALAQAQQAANEAIEG</sequence>
<evidence type="ECO:0000313" key="7">
    <source>
        <dbReference type="Proteomes" id="UP000252770"/>
    </source>
</evidence>
<accession>A0A367YUV5</accession>
<protein>
    <submittedName>
        <fullName evidence="6">Sugar ABC transporter substrate-binding protein</fullName>
    </submittedName>
</protein>
<dbReference type="InterPro" id="IPR050490">
    <property type="entry name" value="Bact_solute-bd_prot1"/>
</dbReference>
<evidence type="ECO:0000256" key="1">
    <source>
        <dbReference type="ARBA" id="ARBA00004196"/>
    </source>
</evidence>
<dbReference type="GO" id="GO:0030313">
    <property type="term" value="C:cell envelope"/>
    <property type="evidence" value="ECO:0007669"/>
    <property type="project" value="UniProtKB-SubCell"/>
</dbReference>
<dbReference type="PROSITE" id="PS51318">
    <property type="entry name" value="TAT"/>
    <property type="match status" value="1"/>
</dbReference>
<comment type="caution">
    <text evidence="6">The sequence shown here is derived from an EMBL/GenBank/DDBJ whole genome shotgun (WGS) entry which is preliminary data.</text>
</comment>
<feature type="signal peptide" evidence="5">
    <location>
        <begin position="1"/>
        <end position="24"/>
    </location>
</feature>
<evidence type="ECO:0000256" key="4">
    <source>
        <dbReference type="ARBA" id="ARBA00022729"/>
    </source>
</evidence>
<dbReference type="PROSITE" id="PS51257">
    <property type="entry name" value="PROKAR_LIPOPROTEIN"/>
    <property type="match status" value="1"/>
</dbReference>
<evidence type="ECO:0000256" key="5">
    <source>
        <dbReference type="SAM" id="SignalP"/>
    </source>
</evidence>
<comment type="similarity">
    <text evidence="2">Belongs to the bacterial solute-binding protein 1 family.</text>
</comment>
<dbReference type="Pfam" id="PF01547">
    <property type="entry name" value="SBP_bac_1"/>
    <property type="match status" value="1"/>
</dbReference>
<dbReference type="Gene3D" id="3.40.190.10">
    <property type="entry name" value="Periplasmic binding protein-like II"/>
    <property type="match status" value="1"/>
</dbReference>
<dbReference type="Proteomes" id="UP000252770">
    <property type="component" value="Unassembled WGS sequence"/>
</dbReference>
<organism evidence="6 7">
    <name type="scientific">Desertihabitans brevis</name>
    <dbReference type="NCBI Taxonomy" id="2268447"/>
    <lineage>
        <taxon>Bacteria</taxon>
        <taxon>Bacillati</taxon>
        <taxon>Actinomycetota</taxon>
        <taxon>Actinomycetes</taxon>
        <taxon>Propionibacteriales</taxon>
        <taxon>Propionibacteriaceae</taxon>
        <taxon>Desertihabitans</taxon>
    </lineage>
</organism>
<name>A0A367YUV5_9ACTN</name>
<dbReference type="InterPro" id="IPR006059">
    <property type="entry name" value="SBP"/>
</dbReference>
<keyword evidence="3" id="KW-0813">Transport</keyword>
<keyword evidence="4 5" id="KW-0732">Signal</keyword>
<gene>
    <name evidence="6" type="ORF">DT076_10540</name>
</gene>
<dbReference type="AlphaFoldDB" id="A0A367YUV5"/>
<evidence type="ECO:0000256" key="3">
    <source>
        <dbReference type="ARBA" id="ARBA00022448"/>
    </source>
</evidence>
<keyword evidence="7" id="KW-1185">Reference proteome</keyword>
<dbReference type="SUPFAM" id="SSF53850">
    <property type="entry name" value="Periplasmic binding protein-like II"/>
    <property type="match status" value="1"/>
</dbReference>
<feature type="chain" id="PRO_5016753100" evidence="5">
    <location>
        <begin position="25"/>
        <end position="444"/>
    </location>
</feature>